<reference evidence="2" key="1">
    <citation type="journal article" date="2017" name="Nat. Microbiol.">
        <title>Global analysis of biosynthetic gene clusters reveals vast potential of secondary metabolite production in Penicillium species.</title>
        <authorList>
            <person name="Nielsen J.C."/>
            <person name="Grijseels S."/>
            <person name="Prigent S."/>
            <person name="Ji B."/>
            <person name="Dainat J."/>
            <person name="Nielsen K.F."/>
            <person name="Frisvad J.C."/>
            <person name="Workman M."/>
            <person name="Nielsen J."/>
        </authorList>
    </citation>
    <scope>NUCLEOTIDE SEQUENCE [LARGE SCALE GENOMIC DNA]</scope>
    <source>
        <strain evidence="2">IBT 13039</strain>
    </source>
</reference>
<sequence>MYQRTLLNSIAQRLNPHPRIHHCCQFAPTQVGPLDNCGNSTRGLHKSLEQSSQNGGKLPVVGVPQLHIRLIQRRFLLRNAVAPGYQQRISSRPGGRRRLSSICLAQCTDDSSHMQAIPGWGQDNDPALAQKRFPKEFKFANACDSMSMHNSLVTYIGSPVTTIRFIDLHAYRLNCGSE</sequence>
<name>A0A1V6YCR7_PENNA</name>
<proteinExistence type="predicted"/>
<evidence type="ECO:0000313" key="1">
    <source>
        <dbReference type="EMBL" id="OQE85289.1"/>
    </source>
</evidence>
<protein>
    <submittedName>
        <fullName evidence="1">Uncharacterized protein</fullName>
    </submittedName>
</protein>
<keyword evidence="2" id="KW-1185">Reference proteome</keyword>
<dbReference type="AlphaFoldDB" id="A0A1V6YCR7"/>
<dbReference type="EMBL" id="MOOB01000024">
    <property type="protein sequence ID" value="OQE85289.1"/>
    <property type="molecule type" value="Genomic_DNA"/>
</dbReference>
<dbReference type="Proteomes" id="UP000191691">
    <property type="component" value="Unassembled WGS sequence"/>
</dbReference>
<comment type="caution">
    <text evidence="1">The sequence shown here is derived from an EMBL/GenBank/DDBJ whole genome shotgun (WGS) entry which is preliminary data.</text>
</comment>
<evidence type="ECO:0000313" key="2">
    <source>
        <dbReference type="Proteomes" id="UP000191691"/>
    </source>
</evidence>
<gene>
    <name evidence="1" type="ORF">PENNAL_c0024G02880</name>
</gene>
<accession>A0A1V6YCR7</accession>
<organism evidence="1 2">
    <name type="scientific">Penicillium nalgiovense</name>
    <dbReference type="NCBI Taxonomy" id="60175"/>
    <lineage>
        <taxon>Eukaryota</taxon>
        <taxon>Fungi</taxon>
        <taxon>Dikarya</taxon>
        <taxon>Ascomycota</taxon>
        <taxon>Pezizomycotina</taxon>
        <taxon>Eurotiomycetes</taxon>
        <taxon>Eurotiomycetidae</taxon>
        <taxon>Eurotiales</taxon>
        <taxon>Aspergillaceae</taxon>
        <taxon>Penicillium</taxon>
    </lineage>
</organism>